<keyword evidence="2" id="KW-0812">Transmembrane</keyword>
<gene>
    <name evidence="4" type="ORF">BJF91_01830</name>
    <name evidence="3" type="ORF">GGQ71_003263</name>
</gene>
<accession>A0A1Q9A2B4</accession>
<proteinExistence type="predicted"/>
<dbReference type="STRING" id="887144.BJF91_01830"/>
<feature type="transmembrane region" description="Helical" evidence="2">
    <location>
        <begin position="68"/>
        <end position="91"/>
    </location>
</feature>
<keyword evidence="2" id="KW-0472">Membrane</keyword>
<dbReference type="Pfam" id="PF04186">
    <property type="entry name" value="FxsA"/>
    <property type="match status" value="1"/>
</dbReference>
<reference evidence="3 6" key="2">
    <citation type="submission" date="2020-08" db="EMBL/GenBank/DDBJ databases">
        <title>Genomic Encyclopedia of Type Strains, Phase IV (KMG-IV): sequencing the most valuable type-strain genomes for metagenomic binning, comparative biology and taxonomic classification.</title>
        <authorList>
            <person name="Goeker M."/>
        </authorList>
    </citation>
    <scope>NUCLEOTIDE SEQUENCE [LARGE SCALE GENOMIC DNA]</scope>
    <source>
        <strain evidence="3 6">DSM 100021</strain>
    </source>
</reference>
<organism evidence="4 5">
    <name type="scientific">Allorhizobium taibaishanense</name>
    <dbReference type="NCBI Taxonomy" id="887144"/>
    <lineage>
        <taxon>Bacteria</taxon>
        <taxon>Pseudomonadati</taxon>
        <taxon>Pseudomonadota</taxon>
        <taxon>Alphaproteobacteria</taxon>
        <taxon>Hyphomicrobiales</taxon>
        <taxon>Rhizobiaceae</taxon>
        <taxon>Rhizobium/Agrobacterium group</taxon>
        <taxon>Allorhizobium</taxon>
    </lineage>
</organism>
<reference evidence="4 5" key="1">
    <citation type="submission" date="2016-09" db="EMBL/GenBank/DDBJ databases">
        <title>Rhizobium oryziradicis sp. nov., isolated from the root of rice.</title>
        <authorList>
            <person name="Zhao J."/>
            <person name="Zhang X."/>
        </authorList>
    </citation>
    <scope>NUCLEOTIDE SEQUENCE [LARGE SCALE GENOMIC DNA]</scope>
    <source>
        <strain evidence="4 5">14971</strain>
    </source>
</reference>
<sequence length="184" mass="19846">MRLTALFFLLLPLMEITGFVLVGQWLGVLATIALVIASSLLGVLVLRSQGISLAQRLRRPRSGDPQQAAQSVLSSTAQVFGGLLLILPGFITDILGLMLLIPVVRSTLWKIISPRLVVVQTGRRRARGGGPGAGFADRDPGNHRDPRRQGPVDSGDIIDLDEGDYHRQNPGGSSPWTRLPKDEG</sequence>
<evidence type="ECO:0000313" key="5">
    <source>
        <dbReference type="Proteomes" id="UP000185598"/>
    </source>
</evidence>
<dbReference type="EMBL" id="JACIED010000004">
    <property type="protein sequence ID" value="MBB4008981.1"/>
    <property type="molecule type" value="Genomic_DNA"/>
</dbReference>
<dbReference type="Proteomes" id="UP000185598">
    <property type="component" value="Unassembled WGS sequence"/>
</dbReference>
<feature type="compositionally biased region" description="Basic and acidic residues" evidence="1">
    <location>
        <begin position="136"/>
        <end position="150"/>
    </location>
</feature>
<evidence type="ECO:0000313" key="3">
    <source>
        <dbReference type="EMBL" id="MBB4008981.1"/>
    </source>
</evidence>
<feature type="region of interest" description="Disordered" evidence="1">
    <location>
        <begin position="123"/>
        <end position="184"/>
    </location>
</feature>
<keyword evidence="2" id="KW-1133">Transmembrane helix</keyword>
<dbReference type="Proteomes" id="UP000544107">
    <property type="component" value="Unassembled WGS sequence"/>
</dbReference>
<keyword evidence="5" id="KW-1185">Reference proteome</keyword>
<dbReference type="OrthoDB" id="9792788at2"/>
<dbReference type="InterPro" id="IPR007313">
    <property type="entry name" value="FxsA"/>
</dbReference>
<feature type="transmembrane region" description="Helical" evidence="2">
    <location>
        <begin position="28"/>
        <end position="47"/>
    </location>
</feature>
<name>A0A1Q9A2B4_9HYPH</name>
<dbReference type="GO" id="GO:0016020">
    <property type="term" value="C:membrane"/>
    <property type="evidence" value="ECO:0007669"/>
    <property type="project" value="InterPro"/>
</dbReference>
<dbReference type="NCBIfam" id="NF008528">
    <property type="entry name" value="PRK11463.1-2"/>
    <property type="match status" value="1"/>
</dbReference>
<protein>
    <submittedName>
        <fullName evidence="3">UPF0716 protein FxsA</fullName>
    </submittedName>
</protein>
<dbReference type="AlphaFoldDB" id="A0A1Q9A2B4"/>
<comment type="caution">
    <text evidence="4">The sequence shown here is derived from an EMBL/GenBank/DDBJ whole genome shotgun (WGS) entry which is preliminary data.</text>
</comment>
<dbReference type="PANTHER" id="PTHR35335">
    <property type="entry name" value="UPF0716 PROTEIN FXSA"/>
    <property type="match status" value="1"/>
</dbReference>
<evidence type="ECO:0000313" key="6">
    <source>
        <dbReference type="Proteomes" id="UP000544107"/>
    </source>
</evidence>
<dbReference type="PANTHER" id="PTHR35335:SF1">
    <property type="entry name" value="UPF0716 PROTEIN FXSA"/>
    <property type="match status" value="1"/>
</dbReference>
<evidence type="ECO:0000313" key="4">
    <source>
        <dbReference type="EMBL" id="OLP48701.1"/>
    </source>
</evidence>
<evidence type="ECO:0000256" key="2">
    <source>
        <dbReference type="SAM" id="Phobius"/>
    </source>
</evidence>
<dbReference type="RefSeq" id="WP_075616012.1">
    <property type="nucleotide sequence ID" value="NZ_JACIED010000004.1"/>
</dbReference>
<evidence type="ECO:0000256" key="1">
    <source>
        <dbReference type="SAM" id="MobiDB-lite"/>
    </source>
</evidence>
<dbReference type="EMBL" id="MKIN01000023">
    <property type="protein sequence ID" value="OLP48701.1"/>
    <property type="molecule type" value="Genomic_DNA"/>
</dbReference>